<dbReference type="GO" id="GO:0016887">
    <property type="term" value="F:ATP hydrolysis activity"/>
    <property type="evidence" value="ECO:0007669"/>
    <property type="project" value="InterPro"/>
</dbReference>
<comment type="subcellular location">
    <subcellularLocation>
        <location evidence="1">Cell membrane</location>
        <topology evidence="1">Multi-pass membrane protein</topology>
    </subcellularLocation>
</comment>
<dbReference type="Gene3D" id="1.20.1560.10">
    <property type="entry name" value="ABC transporter type 1, transmembrane domain"/>
    <property type="match status" value="1"/>
</dbReference>
<dbReference type="InterPro" id="IPR011527">
    <property type="entry name" value="ABC1_TM_dom"/>
</dbReference>
<dbReference type="GO" id="GO:0005524">
    <property type="term" value="F:ATP binding"/>
    <property type="evidence" value="ECO:0007669"/>
    <property type="project" value="UniProtKB-KW"/>
</dbReference>
<sequence length="583" mass="59901">MTGRGWRAGAGYRLLVSALRRQRRGLAWILLWSVLESVPPLLSGLLVSVAIDGFLAGDVAGALGALGLFLGAAVVGALATRQVFPWLARVVEAVRDSFVVATVTGALTDAVQSSGPSDTAGVARLTEHVQSVREVLFAVLRIVRQIAFTVVAALIGLCLLAPVVALGTALAVGLAMAVFLVRMPKLAATQKTVLLAEEKVARRAGAVFGGIRDVVACGGERQAAGDVGRAVNDHVRLSRRLAVATSSRMVVVFLGGQLPLLALLAAAPWLLVGEHLSVGELVGAVTYLTAGLEPALRRLLEVLATWGLEMGVSVARLGEGFAPGDGARPATGGVPAPGRMSLTAEALTFAYSPHAAPVCRDLGFRLAEGEHLAVVGPSGTGKSTLVSLLAGLLPPTRGRVLLGDTPLGDIADGELRRVIGLIPQEAYVFAGSLRENIGYLAPGAGAGEISAAASAVGLDELVARLGGLDVTLGPEGAELSHGEAQLVALARVYLSPARIVILDEATSALTPDEEATAEAAFTARGGTLVVVAHRISSAVRAGRVLLLDGDTAVIGTHDELVQLSSTYADLVGHWRHDAMSAAT</sequence>
<dbReference type="OrthoDB" id="9806127at2"/>
<protein>
    <recommendedName>
        <fullName evidence="12">ABC transporter ATP-binding protein</fullName>
    </recommendedName>
</protein>
<dbReference type="SMART" id="SM00382">
    <property type="entry name" value="AAA"/>
    <property type="match status" value="1"/>
</dbReference>
<dbReference type="GO" id="GO:0140359">
    <property type="term" value="F:ABC-type transporter activity"/>
    <property type="evidence" value="ECO:0007669"/>
    <property type="project" value="InterPro"/>
</dbReference>
<dbReference type="Pfam" id="PF00005">
    <property type="entry name" value="ABC_tran"/>
    <property type="match status" value="1"/>
</dbReference>
<evidence type="ECO:0000259" key="8">
    <source>
        <dbReference type="PROSITE" id="PS50893"/>
    </source>
</evidence>
<keyword evidence="6 7" id="KW-0472">Membrane</keyword>
<dbReference type="GO" id="GO:0034040">
    <property type="term" value="F:ATPase-coupled lipid transmembrane transporter activity"/>
    <property type="evidence" value="ECO:0007669"/>
    <property type="project" value="TreeGrafter"/>
</dbReference>
<keyword evidence="3" id="KW-0547">Nucleotide-binding</keyword>
<dbReference type="InterPro" id="IPR039421">
    <property type="entry name" value="Type_1_exporter"/>
</dbReference>
<dbReference type="InterPro" id="IPR027417">
    <property type="entry name" value="P-loop_NTPase"/>
</dbReference>
<dbReference type="RefSeq" id="WP_075128264.1">
    <property type="nucleotide sequence ID" value="NZ_MSIE01000049.1"/>
</dbReference>
<dbReference type="SUPFAM" id="SSF52540">
    <property type="entry name" value="P-loop containing nucleoside triphosphate hydrolases"/>
    <property type="match status" value="1"/>
</dbReference>
<dbReference type="PANTHER" id="PTHR24221:SF654">
    <property type="entry name" value="ATP-BINDING CASSETTE SUB-FAMILY B MEMBER 6"/>
    <property type="match status" value="1"/>
</dbReference>
<keyword evidence="5 7" id="KW-1133">Transmembrane helix</keyword>
<feature type="transmembrane region" description="Helical" evidence="7">
    <location>
        <begin position="135"/>
        <end position="157"/>
    </location>
</feature>
<dbReference type="InterPro" id="IPR003593">
    <property type="entry name" value="AAA+_ATPase"/>
</dbReference>
<dbReference type="Gene3D" id="3.40.50.300">
    <property type="entry name" value="P-loop containing nucleotide triphosphate hydrolases"/>
    <property type="match status" value="1"/>
</dbReference>
<keyword evidence="4" id="KW-0067">ATP-binding</keyword>
<feature type="domain" description="ABC transporter" evidence="8">
    <location>
        <begin position="342"/>
        <end position="573"/>
    </location>
</feature>
<comment type="caution">
    <text evidence="10">The sequence shown here is derived from an EMBL/GenBank/DDBJ whole genome shotgun (WGS) entry which is preliminary data.</text>
</comment>
<dbReference type="Pfam" id="PF00664">
    <property type="entry name" value="ABC_membrane"/>
    <property type="match status" value="1"/>
</dbReference>
<dbReference type="InterPro" id="IPR036640">
    <property type="entry name" value="ABC1_TM_sf"/>
</dbReference>
<name>A0A1Q8CK53_9PSEU</name>
<feature type="transmembrane region" description="Helical" evidence="7">
    <location>
        <begin position="249"/>
        <end position="271"/>
    </location>
</feature>
<evidence type="ECO:0000259" key="9">
    <source>
        <dbReference type="PROSITE" id="PS50929"/>
    </source>
</evidence>
<evidence type="ECO:0000313" key="10">
    <source>
        <dbReference type="EMBL" id="OLF14747.1"/>
    </source>
</evidence>
<dbReference type="InterPro" id="IPR017871">
    <property type="entry name" value="ABC_transporter-like_CS"/>
</dbReference>
<dbReference type="PROSITE" id="PS50893">
    <property type="entry name" value="ABC_TRANSPORTER_2"/>
    <property type="match status" value="1"/>
</dbReference>
<evidence type="ECO:0000256" key="2">
    <source>
        <dbReference type="ARBA" id="ARBA00022692"/>
    </source>
</evidence>
<feature type="domain" description="ABC transmembrane type-1" evidence="9">
    <location>
        <begin position="27"/>
        <end position="294"/>
    </location>
</feature>
<dbReference type="Proteomes" id="UP000185596">
    <property type="component" value="Unassembled WGS sequence"/>
</dbReference>
<dbReference type="SUPFAM" id="SSF90123">
    <property type="entry name" value="ABC transporter transmembrane region"/>
    <property type="match status" value="1"/>
</dbReference>
<dbReference type="EMBL" id="MSIE01000049">
    <property type="protein sequence ID" value="OLF14747.1"/>
    <property type="molecule type" value="Genomic_DNA"/>
</dbReference>
<evidence type="ECO:0000256" key="6">
    <source>
        <dbReference type="ARBA" id="ARBA00023136"/>
    </source>
</evidence>
<accession>A0A1Q8CK53</accession>
<dbReference type="InterPro" id="IPR003439">
    <property type="entry name" value="ABC_transporter-like_ATP-bd"/>
</dbReference>
<evidence type="ECO:0008006" key="12">
    <source>
        <dbReference type="Google" id="ProtNLM"/>
    </source>
</evidence>
<feature type="transmembrane region" description="Helical" evidence="7">
    <location>
        <begin position="163"/>
        <end position="181"/>
    </location>
</feature>
<dbReference type="AlphaFoldDB" id="A0A1Q8CK53"/>
<dbReference type="PROSITE" id="PS50929">
    <property type="entry name" value="ABC_TM1F"/>
    <property type="match status" value="1"/>
</dbReference>
<dbReference type="GO" id="GO:0005886">
    <property type="term" value="C:plasma membrane"/>
    <property type="evidence" value="ECO:0007669"/>
    <property type="project" value="UniProtKB-SubCell"/>
</dbReference>
<evidence type="ECO:0000256" key="7">
    <source>
        <dbReference type="SAM" id="Phobius"/>
    </source>
</evidence>
<keyword evidence="11" id="KW-1185">Reference proteome</keyword>
<organism evidence="10 11">
    <name type="scientific">Actinophytocola xanthii</name>
    <dbReference type="NCBI Taxonomy" id="1912961"/>
    <lineage>
        <taxon>Bacteria</taxon>
        <taxon>Bacillati</taxon>
        <taxon>Actinomycetota</taxon>
        <taxon>Actinomycetes</taxon>
        <taxon>Pseudonocardiales</taxon>
        <taxon>Pseudonocardiaceae</taxon>
    </lineage>
</organism>
<reference evidence="10 11" key="1">
    <citation type="submission" date="2016-12" db="EMBL/GenBank/DDBJ databases">
        <title>The draft genome sequence of Actinophytocola sp. 11-183.</title>
        <authorList>
            <person name="Wang W."/>
            <person name="Yuan L."/>
        </authorList>
    </citation>
    <scope>NUCLEOTIDE SEQUENCE [LARGE SCALE GENOMIC DNA]</scope>
    <source>
        <strain evidence="10 11">11-183</strain>
    </source>
</reference>
<keyword evidence="2 7" id="KW-0812">Transmembrane</keyword>
<gene>
    <name evidence="10" type="ORF">BU204_25395</name>
</gene>
<dbReference type="STRING" id="1912961.BU204_25395"/>
<feature type="transmembrane region" description="Helical" evidence="7">
    <location>
        <begin position="59"/>
        <end position="79"/>
    </location>
</feature>
<proteinExistence type="predicted"/>
<evidence type="ECO:0000256" key="3">
    <source>
        <dbReference type="ARBA" id="ARBA00022741"/>
    </source>
</evidence>
<evidence type="ECO:0000313" key="11">
    <source>
        <dbReference type="Proteomes" id="UP000185596"/>
    </source>
</evidence>
<evidence type="ECO:0000256" key="5">
    <source>
        <dbReference type="ARBA" id="ARBA00022989"/>
    </source>
</evidence>
<dbReference type="PANTHER" id="PTHR24221">
    <property type="entry name" value="ATP-BINDING CASSETTE SUB-FAMILY B"/>
    <property type="match status" value="1"/>
</dbReference>
<feature type="transmembrane region" description="Helical" evidence="7">
    <location>
        <begin position="26"/>
        <end position="47"/>
    </location>
</feature>
<evidence type="ECO:0000256" key="4">
    <source>
        <dbReference type="ARBA" id="ARBA00022840"/>
    </source>
</evidence>
<evidence type="ECO:0000256" key="1">
    <source>
        <dbReference type="ARBA" id="ARBA00004651"/>
    </source>
</evidence>
<dbReference type="PROSITE" id="PS00211">
    <property type="entry name" value="ABC_TRANSPORTER_1"/>
    <property type="match status" value="1"/>
</dbReference>